<comment type="caution">
    <text evidence="11">The sequence shown here is derived from an EMBL/GenBank/DDBJ whole genome shotgun (WGS) entry which is preliminary data.</text>
</comment>
<evidence type="ECO:0000256" key="10">
    <source>
        <dbReference type="ARBA" id="ARBA00023136"/>
    </source>
</evidence>
<dbReference type="SUPFAM" id="SSF55874">
    <property type="entry name" value="ATPase domain of HSP90 chaperone/DNA topoisomerase II/histidine kinase"/>
    <property type="match status" value="1"/>
</dbReference>
<keyword evidence="7" id="KW-0418">Kinase</keyword>
<reference evidence="11 12" key="1">
    <citation type="submission" date="2019-10" db="EMBL/GenBank/DDBJ databases">
        <title>Nonomuraea sp. nov., isolated from Phyllanthus amarus.</title>
        <authorList>
            <person name="Klykleung N."/>
            <person name="Tanasupawat S."/>
        </authorList>
    </citation>
    <scope>NUCLEOTIDE SEQUENCE [LARGE SCALE GENOMIC DNA]</scope>
    <source>
        <strain evidence="11 12">PA1-10</strain>
    </source>
</reference>
<evidence type="ECO:0000256" key="9">
    <source>
        <dbReference type="ARBA" id="ARBA00023012"/>
    </source>
</evidence>
<dbReference type="InterPro" id="IPR003661">
    <property type="entry name" value="HisK_dim/P_dom"/>
</dbReference>
<dbReference type="Pfam" id="PF02518">
    <property type="entry name" value="HATPase_c"/>
    <property type="match status" value="1"/>
</dbReference>
<proteinExistence type="predicted"/>
<dbReference type="InterPro" id="IPR036890">
    <property type="entry name" value="HATPase_C_sf"/>
</dbReference>
<protein>
    <recommendedName>
        <fullName evidence="3">histidine kinase</fullName>
        <ecNumber evidence="3">2.7.13.3</ecNumber>
    </recommendedName>
</protein>
<dbReference type="EMBL" id="VDLX02000011">
    <property type="protein sequence ID" value="KAB8192077.1"/>
    <property type="molecule type" value="Genomic_DNA"/>
</dbReference>
<dbReference type="SMART" id="SM00304">
    <property type="entry name" value="HAMP"/>
    <property type="match status" value="1"/>
</dbReference>
<dbReference type="OrthoDB" id="9786919at2"/>
<keyword evidence="8" id="KW-1133">Transmembrane helix</keyword>
<dbReference type="SMART" id="SM00388">
    <property type="entry name" value="HisKA"/>
    <property type="match status" value="1"/>
</dbReference>
<evidence type="ECO:0000256" key="2">
    <source>
        <dbReference type="ARBA" id="ARBA00004236"/>
    </source>
</evidence>
<dbReference type="GO" id="GO:0000155">
    <property type="term" value="F:phosphorelay sensor kinase activity"/>
    <property type="evidence" value="ECO:0007669"/>
    <property type="project" value="InterPro"/>
</dbReference>
<evidence type="ECO:0000256" key="8">
    <source>
        <dbReference type="ARBA" id="ARBA00022989"/>
    </source>
</evidence>
<organism evidence="11 12">
    <name type="scientific">Nonomuraea phyllanthi</name>
    <dbReference type="NCBI Taxonomy" id="2219224"/>
    <lineage>
        <taxon>Bacteria</taxon>
        <taxon>Bacillati</taxon>
        <taxon>Actinomycetota</taxon>
        <taxon>Actinomycetes</taxon>
        <taxon>Streptosporangiales</taxon>
        <taxon>Streptosporangiaceae</taxon>
        <taxon>Nonomuraea</taxon>
    </lineage>
</organism>
<dbReference type="SMART" id="SM00387">
    <property type="entry name" value="HATPase_c"/>
    <property type="match status" value="1"/>
</dbReference>
<dbReference type="InterPro" id="IPR005467">
    <property type="entry name" value="His_kinase_dom"/>
</dbReference>
<dbReference type="InterPro" id="IPR003660">
    <property type="entry name" value="HAMP_dom"/>
</dbReference>
<dbReference type="AlphaFoldDB" id="A0A5C4W4T3"/>
<dbReference type="SUPFAM" id="SSF47384">
    <property type="entry name" value="Homodimeric domain of signal transducing histidine kinase"/>
    <property type="match status" value="1"/>
</dbReference>
<dbReference type="PROSITE" id="PS50885">
    <property type="entry name" value="HAMP"/>
    <property type="match status" value="1"/>
</dbReference>
<dbReference type="Gene3D" id="6.10.340.10">
    <property type="match status" value="1"/>
</dbReference>
<dbReference type="Gene3D" id="3.30.565.10">
    <property type="entry name" value="Histidine kinase-like ATPase, C-terminal domain"/>
    <property type="match status" value="1"/>
</dbReference>
<dbReference type="Pfam" id="PF00512">
    <property type="entry name" value="HisKA"/>
    <property type="match status" value="1"/>
</dbReference>
<keyword evidence="9" id="KW-0902">Two-component regulatory system</keyword>
<comment type="catalytic activity">
    <reaction evidence="1">
        <text>ATP + protein L-histidine = ADP + protein N-phospho-L-histidine.</text>
        <dbReference type="EC" id="2.7.13.3"/>
    </reaction>
</comment>
<dbReference type="Pfam" id="PF00672">
    <property type="entry name" value="HAMP"/>
    <property type="match status" value="1"/>
</dbReference>
<evidence type="ECO:0000256" key="6">
    <source>
        <dbReference type="ARBA" id="ARBA00022692"/>
    </source>
</evidence>
<dbReference type="InterPro" id="IPR036097">
    <property type="entry name" value="HisK_dim/P_sf"/>
</dbReference>
<dbReference type="CDD" id="cd06225">
    <property type="entry name" value="HAMP"/>
    <property type="match status" value="1"/>
</dbReference>
<dbReference type="GO" id="GO:0005886">
    <property type="term" value="C:plasma membrane"/>
    <property type="evidence" value="ECO:0007669"/>
    <property type="project" value="UniProtKB-SubCell"/>
</dbReference>
<dbReference type="PRINTS" id="PR00344">
    <property type="entry name" value="BCTRLSENSOR"/>
</dbReference>
<dbReference type="PROSITE" id="PS50109">
    <property type="entry name" value="HIS_KIN"/>
    <property type="match status" value="1"/>
</dbReference>
<keyword evidence="12" id="KW-1185">Reference proteome</keyword>
<dbReference type="InterPro" id="IPR003594">
    <property type="entry name" value="HATPase_dom"/>
</dbReference>
<evidence type="ECO:0000256" key="3">
    <source>
        <dbReference type="ARBA" id="ARBA00012438"/>
    </source>
</evidence>
<sequence>MSVRSRPHSIQARYTLVAALFAITVLVTLGTITDLAIRYQVASNAFDEAERVASQWSAAARNDSVPRPIPAAAPVEFIQVVDVHGRVVESSKAASETVPLSLRRPPPDDRFQQYTECPSPDHCLLLQAIRLFPAQDASVVYAGLAEPALLATHRLEYAVAAGTILIAGVVGWTTWMQVGRTLRPVKAISTKISQITVSDLSVRIPVPPGDDEVAQLATTANETLSQLEGAVEQLRQFALTTSHELRTPIAGLRAHLEEALFYPDDVDTQETIRAALVSTDRLDAIVTDLSLLARLRAEDRQLPERIDVGELVTAEVHAQSGPVPMSVTAASGLWIHGSRMQLIRVLANLLANAQRHAASSIEVTVEETDGGAAITVSDDGNGVPPADRERIFERFVRLDDSRRLDAGGSGFGLAISRDIAQAHHGTLKAADSSGGARFVLWLPLIKEDLTHPEA</sequence>
<keyword evidence="10" id="KW-0472">Membrane</keyword>
<gene>
    <name evidence="11" type="ORF">FH608_029275</name>
</gene>
<dbReference type="InterPro" id="IPR004358">
    <property type="entry name" value="Sig_transdc_His_kin-like_C"/>
</dbReference>
<evidence type="ECO:0000313" key="11">
    <source>
        <dbReference type="EMBL" id="KAB8192077.1"/>
    </source>
</evidence>
<keyword evidence="4" id="KW-0597">Phosphoprotein</keyword>
<dbReference type="EC" id="2.7.13.3" evidence="3"/>
<dbReference type="SUPFAM" id="SSF158472">
    <property type="entry name" value="HAMP domain-like"/>
    <property type="match status" value="1"/>
</dbReference>
<evidence type="ECO:0000256" key="5">
    <source>
        <dbReference type="ARBA" id="ARBA00022679"/>
    </source>
</evidence>
<keyword evidence="5" id="KW-0808">Transferase</keyword>
<dbReference type="Gene3D" id="1.10.287.130">
    <property type="match status" value="1"/>
</dbReference>
<dbReference type="Proteomes" id="UP000312512">
    <property type="component" value="Unassembled WGS sequence"/>
</dbReference>
<dbReference type="PANTHER" id="PTHR45436">
    <property type="entry name" value="SENSOR HISTIDINE KINASE YKOH"/>
    <property type="match status" value="1"/>
</dbReference>
<evidence type="ECO:0000256" key="4">
    <source>
        <dbReference type="ARBA" id="ARBA00022553"/>
    </source>
</evidence>
<comment type="subcellular location">
    <subcellularLocation>
        <location evidence="2">Cell membrane</location>
    </subcellularLocation>
</comment>
<name>A0A5C4W4T3_9ACTN</name>
<dbReference type="InterPro" id="IPR050428">
    <property type="entry name" value="TCS_sensor_his_kinase"/>
</dbReference>
<evidence type="ECO:0000313" key="12">
    <source>
        <dbReference type="Proteomes" id="UP000312512"/>
    </source>
</evidence>
<dbReference type="PANTHER" id="PTHR45436:SF5">
    <property type="entry name" value="SENSOR HISTIDINE KINASE TRCS"/>
    <property type="match status" value="1"/>
</dbReference>
<dbReference type="CDD" id="cd00075">
    <property type="entry name" value="HATPase"/>
    <property type="match status" value="1"/>
</dbReference>
<accession>A0A5C4W4T3</accession>
<dbReference type="CDD" id="cd00082">
    <property type="entry name" value="HisKA"/>
    <property type="match status" value="1"/>
</dbReference>
<evidence type="ECO:0000256" key="7">
    <source>
        <dbReference type="ARBA" id="ARBA00022777"/>
    </source>
</evidence>
<keyword evidence="6" id="KW-0812">Transmembrane</keyword>
<evidence type="ECO:0000256" key="1">
    <source>
        <dbReference type="ARBA" id="ARBA00000085"/>
    </source>
</evidence>